<evidence type="ECO:0000256" key="1">
    <source>
        <dbReference type="SAM" id="SignalP"/>
    </source>
</evidence>
<dbReference type="InterPro" id="IPR010980">
    <property type="entry name" value="Cyt_c/b562"/>
</dbReference>
<protein>
    <submittedName>
        <fullName evidence="2">Cytochrome c</fullName>
    </submittedName>
</protein>
<dbReference type="GO" id="GO:0009055">
    <property type="term" value="F:electron transfer activity"/>
    <property type="evidence" value="ECO:0007669"/>
    <property type="project" value="InterPro"/>
</dbReference>
<organism evidence="2 3">
    <name type="scientific">Sinorhizobium mexicanum</name>
    <dbReference type="NCBI Taxonomy" id="375549"/>
    <lineage>
        <taxon>Bacteria</taxon>
        <taxon>Pseudomonadati</taxon>
        <taxon>Pseudomonadota</taxon>
        <taxon>Alphaproteobacteria</taxon>
        <taxon>Hyphomicrobiales</taxon>
        <taxon>Rhizobiaceae</taxon>
        <taxon>Sinorhizobium/Ensifer group</taxon>
        <taxon>Sinorhizobium</taxon>
    </lineage>
</organism>
<dbReference type="KEGG" id="emx:FKV68_14885"/>
<sequence>MMRKSVLVTTVVAALAVGLGGTLAQDATVPTPDMVALTPTGDALTARRELMDAIGTNNDVLHEMLDGYLEWDGVEFKARLEAMGAMMTAFPNLYRAKPNPWTPEAEAADPAGASLALPTVWEDWETFNAMAKQASETMFKASLEKRANALPIVEDLEAQCESCHAQFRTPLELNPLEQYVGPLGTPAKP</sequence>
<dbReference type="InterPro" id="IPR002321">
    <property type="entry name" value="Cyt_c_II"/>
</dbReference>
<proteinExistence type="predicted"/>
<dbReference type="EMBL" id="CP041238">
    <property type="protein sequence ID" value="QLL62633.1"/>
    <property type="molecule type" value="Genomic_DNA"/>
</dbReference>
<feature type="signal peptide" evidence="1">
    <location>
        <begin position="1"/>
        <end position="24"/>
    </location>
</feature>
<accession>A0A859QCX3</accession>
<reference evidence="2 3" key="1">
    <citation type="submission" date="2019-06" db="EMBL/GenBank/DDBJ databases">
        <title>Complete genome sequence of Ensifer mexicanus ITTG R7 isolated from nodules of Acacia angustissima (Mill.) Kuntze.</title>
        <authorList>
            <person name="Rincon-Rosales R."/>
            <person name="Rogel M.A."/>
            <person name="Guerrero G."/>
            <person name="Rincon-Molina C.I."/>
            <person name="Lopez-Lopez A."/>
            <person name="Martinez-Romero E."/>
        </authorList>
    </citation>
    <scope>NUCLEOTIDE SEQUENCE [LARGE SCALE GENOMIC DNA]</scope>
    <source>
        <strain evidence="2 3">ITTG R7</strain>
    </source>
</reference>
<gene>
    <name evidence="2" type="ORF">FKV68_14885</name>
</gene>
<dbReference type="Pfam" id="PF01322">
    <property type="entry name" value="Cytochrom_C_2"/>
    <property type="match status" value="1"/>
</dbReference>
<evidence type="ECO:0000313" key="3">
    <source>
        <dbReference type="Proteomes" id="UP000510721"/>
    </source>
</evidence>
<evidence type="ECO:0000313" key="2">
    <source>
        <dbReference type="EMBL" id="QLL62633.1"/>
    </source>
</evidence>
<dbReference type="GO" id="GO:0005506">
    <property type="term" value="F:iron ion binding"/>
    <property type="evidence" value="ECO:0007669"/>
    <property type="project" value="InterPro"/>
</dbReference>
<dbReference type="SUPFAM" id="SSF47175">
    <property type="entry name" value="Cytochromes"/>
    <property type="match status" value="1"/>
</dbReference>
<feature type="chain" id="PRO_5033014019" evidence="1">
    <location>
        <begin position="25"/>
        <end position="189"/>
    </location>
</feature>
<dbReference type="GO" id="GO:0022900">
    <property type="term" value="P:electron transport chain"/>
    <property type="evidence" value="ECO:0007669"/>
    <property type="project" value="InterPro"/>
</dbReference>
<dbReference type="AlphaFoldDB" id="A0A859QCX3"/>
<dbReference type="Gene3D" id="1.20.120.10">
    <property type="entry name" value="Cytochrome c/b562"/>
    <property type="match status" value="1"/>
</dbReference>
<keyword evidence="3" id="KW-1185">Reference proteome</keyword>
<dbReference type="Proteomes" id="UP000510721">
    <property type="component" value="Chromosome"/>
</dbReference>
<dbReference type="PROSITE" id="PS51009">
    <property type="entry name" value="CYTCII"/>
    <property type="match status" value="1"/>
</dbReference>
<keyword evidence="1" id="KW-0732">Signal</keyword>
<name>A0A859QCX3_9HYPH</name>
<dbReference type="GO" id="GO:0020037">
    <property type="term" value="F:heme binding"/>
    <property type="evidence" value="ECO:0007669"/>
    <property type="project" value="InterPro"/>
</dbReference>